<dbReference type="GO" id="GO:0022857">
    <property type="term" value="F:transmembrane transporter activity"/>
    <property type="evidence" value="ECO:0007669"/>
    <property type="project" value="InterPro"/>
</dbReference>
<sequence length="537" mass="60373">MEFDKLLQEYIGEIGPYQVWLLFWLSWFWIWGTFNTMGIVFLAAVPDHYCLTSALQNLSLSQDIYLNISIPHDGKKYSNCEMYDRNYTDVTDDDVQNWLQNNNSNVDAIACKQWMYDTSVYKTSLVSEWDLVCDNEWKIATVQSAYALGNLIGIVFFGQVADLIGRRPVILFTSIGVVASHVGEVLSVNYPMFLAMRVILAINSGGCFTAAFVHAIELVGPKWRTAVGILPQYMWGVGYLLLAAITYGIRDWFTLALALAGPQLLNFIFIFILPESARWLYAKEKKIQGDKVVKKIAKWNKTKLPDILNVEIKEPEHKTQATLLDLFRTPNLRLISMIQFFIWFVTSMVYYGLSLNSSNLGGDPYINFLISAGVEIPAYALFHFLLRKLGRRVCTCLTLTIGGLALLCLLPVSEEHQIVILVLSMTGKFMVSGTFAIIYLYSAELFPTPVRTVGVGCSSMFARVGAIVAPYIGQLPFLARHLHGIKYAPSIIFGAFSFAAGLLTLLLPETLGKNLPETLEEGELMSKRTSYRKVLRL</sequence>
<evidence type="ECO:0000256" key="2">
    <source>
        <dbReference type="ARBA" id="ARBA00022692"/>
    </source>
</evidence>
<protein>
    <submittedName>
        <fullName evidence="5">Uncharacterized protein</fullName>
    </submittedName>
</protein>
<dbReference type="GO" id="GO:0016020">
    <property type="term" value="C:membrane"/>
    <property type="evidence" value="ECO:0007669"/>
    <property type="project" value="UniProtKB-SubCell"/>
</dbReference>
<dbReference type="EMBL" id="CAIIXF020000011">
    <property type="protein sequence ID" value="CAH1798692.1"/>
    <property type="molecule type" value="Genomic_DNA"/>
</dbReference>
<evidence type="ECO:0000313" key="6">
    <source>
        <dbReference type="Proteomes" id="UP000749559"/>
    </source>
</evidence>
<dbReference type="InterPro" id="IPR020846">
    <property type="entry name" value="MFS_dom"/>
</dbReference>
<proteinExistence type="predicted"/>
<dbReference type="CDD" id="cd17317">
    <property type="entry name" value="MFS_SLC22"/>
    <property type="match status" value="1"/>
</dbReference>
<comment type="caution">
    <text evidence="5">The sequence shown here is derived from an EMBL/GenBank/DDBJ whole genome shotgun (WGS) entry which is preliminary data.</text>
</comment>
<dbReference type="InterPro" id="IPR036259">
    <property type="entry name" value="MFS_trans_sf"/>
</dbReference>
<dbReference type="Gene3D" id="1.20.1250.20">
    <property type="entry name" value="MFS general substrate transporter like domains"/>
    <property type="match status" value="1"/>
</dbReference>
<comment type="subcellular location">
    <subcellularLocation>
        <location evidence="1">Membrane</location>
        <topology evidence="1">Multi-pass membrane protein</topology>
    </subcellularLocation>
</comment>
<organism evidence="5 6">
    <name type="scientific">Owenia fusiformis</name>
    <name type="common">Polychaete worm</name>
    <dbReference type="NCBI Taxonomy" id="6347"/>
    <lineage>
        <taxon>Eukaryota</taxon>
        <taxon>Metazoa</taxon>
        <taxon>Spiralia</taxon>
        <taxon>Lophotrochozoa</taxon>
        <taxon>Annelida</taxon>
        <taxon>Polychaeta</taxon>
        <taxon>Sedentaria</taxon>
        <taxon>Canalipalpata</taxon>
        <taxon>Sabellida</taxon>
        <taxon>Oweniida</taxon>
        <taxon>Oweniidae</taxon>
        <taxon>Owenia</taxon>
    </lineage>
</organism>
<dbReference type="Pfam" id="PF00083">
    <property type="entry name" value="Sugar_tr"/>
    <property type="match status" value="1"/>
</dbReference>
<dbReference type="PANTHER" id="PTHR24064">
    <property type="entry name" value="SOLUTE CARRIER FAMILY 22 MEMBER"/>
    <property type="match status" value="1"/>
</dbReference>
<gene>
    <name evidence="5" type="ORF">OFUS_LOCUS22802</name>
</gene>
<dbReference type="OrthoDB" id="10021984at2759"/>
<dbReference type="PROSITE" id="PS50850">
    <property type="entry name" value="MFS"/>
    <property type="match status" value="1"/>
</dbReference>
<reference evidence="5" key="1">
    <citation type="submission" date="2022-03" db="EMBL/GenBank/DDBJ databases">
        <authorList>
            <person name="Martin C."/>
        </authorList>
    </citation>
    <scope>NUCLEOTIDE SEQUENCE</scope>
</reference>
<dbReference type="InterPro" id="IPR005828">
    <property type="entry name" value="MFS_sugar_transport-like"/>
</dbReference>
<keyword evidence="3" id="KW-1133">Transmembrane helix</keyword>
<keyword evidence="6" id="KW-1185">Reference proteome</keyword>
<evidence type="ECO:0000313" key="5">
    <source>
        <dbReference type="EMBL" id="CAH1798692.1"/>
    </source>
</evidence>
<evidence type="ECO:0000256" key="3">
    <source>
        <dbReference type="ARBA" id="ARBA00022989"/>
    </source>
</evidence>
<name>A0A8J1TCW4_OWEFU</name>
<dbReference type="SUPFAM" id="SSF103473">
    <property type="entry name" value="MFS general substrate transporter"/>
    <property type="match status" value="1"/>
</dbReference>
<keyword evidence="4" id="KW-0472">Membrane</keyword>
<keyword evidence="2" id="KW-0812">Transmembrane</keyword>
<dbReference type="Proteomes" id="UP000749559">
    <property type="component" value="Unassembled WGS sequence"/>
</dbReference>
<dbReference type="AlphaFoldDB" id="A0A8J1TCW4"/>
<evidence type="ECO:0000256" key="4">
    <source>
        <dbReference type="ARBA" id="ARBA00023136"/>
    </source>
</evidence>
<accession>A0A8J1TCW4</accession>
<evidence type="ECO:0000256" key="1">
    <source>
        <dbReference type="ARBA" id="ARBA00004141"/>
    </source>
</evidence>